<dbReference type="AlphaFoldDB" id="A0A6V7Y924"/>
<evidence type="ECO:0000256" key="1">
    <source>
        <dbReference type="ARBA" id="ARBA00022562"/>
    </source>
</evidence>
<accession>A0A6V7Y924</accession>
<evidence type="ECO:0000313" key="4">
    <source>
        <dbReference type="EMBL" id="CAD2208021.1"/>
    </source>
</evidence>
<feature type="coiled-coil region" evidence="2">
    <location>
        <begin position="135"/>
        <end position="162"/>
    </location>
</feature>
<protein>
    <recommendedName>
        <fullName evidence="3">AAA+ ATPase domain-containing protein</fullName>
    </recommendedName>
</protein>
<dbReference type="Pfam" id="PF02456">
    <property type="entry name" value="Adeno_IVa2"/>
    <property type="match status" value="1"/>
</dbReference>
<dbReference type="SMART" id="SM00382">
    <property type="entry name" value="AAA"/>
    <property type="match status" value="1"/>
</dbReference>
<evidence type="ECO:0000313" key="5">
    <source>
        <dbReference type="Proteomes" id="UP000580250"/>
    </source>
</evidence>
<dbReference type="Proteomes" id="UP000580250">
    <property type="component" value="Unassembled WGS sequence"/>
</dbReference>
<proteinExistence type="predicted"/>
<organism evidence="4 5">
    <name type="scientific">Meloidogyne enterolobii</name>
    <name type="common">Root-knot nematode worm</name>
    <name type="synonym">Meloidogyne mayaguensis</name>
    <dbReference type="NCBI Taxonomy" id="390850"/>
    <lineage>
        <taxon>Eukaryota</taxon>
        <taxon>Metazoa</taxon>
        <taxon>Ecdysozoa</taxon>
        <taxon>Nematoda</taxon>
        <taxon>Chromadorea</taxon>
        <taxon>Rhabditida</taxon>
        <taxon>Tylenchina</taxon>
        <taxon>Tylenchomorpha</taxon>
        <taxon>Tylenchoidea</taxon>
        <taxon>Meloidogynidae</taxon>
        <taxon>Meloidogyninae</taxon>
        <taxon>Meloidogyne</taxon>
    </lineage>
</organism>
<keyword evidence="2" id="KW-0175">Coiled coil</keyword>
<keyword evidence="1" id="KW-1048">Host nucleus</keyword>
<gene>
    <name evidence="4" type="ORF">MENT_LOCUS62015</name>
</gene>
<dbReference type="InterPro" id="IPR027417">
    <property type="entry name" value="P-loop_NTPase"/>
</dbReference>
<dbReference type="InterPro" id="IPR003389">
    <property type="entry name" value="Adeno_IVa2"/>
</dbReference>
<evidence type="ECO:0000259" key="3">
    <source>
        <dbReference type="SMART" id="SM00382"/>
    </source>
</evidence>
<name>A0A6V7Y924_MELEN</name>
<dbReference type="OrthoDB" id="8954335at2759"/>
<dbReference type="SUPFAM" id="SSF52540">
    <property type="entry name" value="P-loop containing nucleoside triphosphate hydrolases"/>
    <property type="match status" value="1"/>
</dbReference>
<sequence length="409" mass="47278">MSVIENNCQLLEKVIPEVLFTVSSSGVTISSPRLMTARFVEFDLAGKCKSCKGENVDIDFIVTPKDVTLYCNRLKSEKVVMFDHIYEIPQQCIFRVKSRGKNFNIIHKEPYWNEKDFIKGGGQMNIKEFLSKFSHKKTKLEIEEAQEKKNDKENILEENIIQFQLIIINHFLFFFIFNTFSNMNYQIFSNKDLKLKLPFGCIISGPSSTGKSTFVRKLISNSDQLIEPIPKSILYCYGEYNSLVPELQRAGVSVYSGVPPEDLIKKQEQPSLVILDDLMYSIDEKYLSELFTKKSHHLNFGIIFITQNLFEKKLRVARQNSMYIVLTRAPNSALAVRNLGVQLFPKRLNYFLDAYRQATSSSNYSYLFIDLHPSSDPTLRLRANIFKDKETEDNYYSLPIIFLPKNSSN</sequence>
<dbReference type="InterPro" id="IPR003593">
    <property type="entry name" value="AAA+_ATPase"/>
</dbReference>
<comment type="caution">
    <text evidence="4">The sequence shown here is derived from an EMBL/GenBank/DDBJ whole genome shotgun (WGS) entry which is preliminary data.</text>
</comment>
<evidence type="ECO:0000256" key="2">
    <source>
        <dbReference type="SAM" id="Coils"/>
    </source>
</evidence>
<dbReference type="GO" id="GO:0019073">
    <property type="term" value="P:viral DNA genome packaging"/>
    <property type="evidence" value="ECO:0007669"/>
    <property type="project" value="InterPro"/>
</dbReference>
<feature type="domain" description="AAA+ ATPase" evidence="3">
    <location>
        <begin position="197"/>
        <end position="328"/>
    </location>
</feature>
<reference evidence="4 5" key="1">
    <citation type="submission" date="2020-08" db="EMBL/GenBank/DDBJ databases">
        <authorList>
            <person name="Koutsovoulos G."/>
            <person name="Danchin GJ E."/>
        </authorList>
    </citation>
    <scope>NUCLEOTIDE SEQUENCE [LARGE SCALE GENOMIC DNA]</scope>
</reference>
<dbReference type="EMBL" id="CAJEWN010003572">
    <property type="protein sequence ID" value="CAD2208021.1"/>
    <property type="molecule type" value="Genomic_DNA"/>
</dbReference>